<feature type="transmembrane region" description="Helical" evidence="7">
    <location>
        <begin position="264"/>
        <end position="289"/>
    </location>
</feature>
<evidence type="ECO:0000256" key="5">
    <source>
        <dbReference type="ARBA" id="ARBA00023136"/>
    </source>
</evidence>
<protein>
    <submittedName>
        <fullName evidence="9">MFS transporter</fullName>
    </submittedName>
</protein>
<keyword evidence="4 7" id="KW-1133">Transmembrane helix</keyword>
<comment type="caution">
    <text evidence="9">The sequence shown here is derived from an EMBL/GenBank/DDBJ whole genome shotgun (WGS) entry which is preliminary data.</text>
</comment>
<dbReference type="Gene3D" id="1.20.1250.20">
    <property type="entry name" value="MFS general substrate transporter like domains"/>
    <property type="match status" value="1"/>
</dbReference>
<evidence type="ECO:0000313" key="10">
    <source>
        <dbReference type="Proteomes" id="UP000239322"/>
    </source>
</evidence>
<name>A0A2S9PNQ7_9ACTN</name>
<evidence type="ECO:0000313" key="9">
    <source>
        <dbReference type="EMBL" id="PRH76034.1"/>
    </source>
</evidence>
<dbReference type="GO" id="GO:0046677">
    <property type="term" value="P:response to antibiotic"/>
    <property type="evidence" value="ECO:0007669"/>
    <property type="project" value="UniProtKB-KW"/>
</dbReference>
<feature type="transmembrane region" description="Helical" evidence="7">
    <location>
        <begin position="328"/>
        <end position="349"/>
    </location>
</feature>
<dbReference type="InterPro" id="IPR011701">
    <property type="entry name" value="MFS"/>
</dbReference>
<accession>A0A2S9PNQ7</accession>
<reference evidence="9 10" key="1">
    <citation type="submission" date="2018-03" db="EMBL/GenBank/DDBJ databases">
        <title>Novel Streptomyces sp. from soil.</title>
        <authorList>
            <person name="Tan G.Y.A."/>
            <person name="Lee Z.Y."/>
        </authorList>
    </citation>
    <scope>NUCLEOTIDE SEQUENCE [LARGE SCALE GENOMIC DNA]</scope>
    <source>
        <strain evidence="9 10">ST5x</strain>
    </source>
</reference>
<dbReference type="PANTHER" id="PTHR42718:SF9">
    <property type="entry name" value="MAJOR FACILITATOR SUPERFAMILY MULTIDRUG TRANSPORTER MFSC"/>
    <property type="match status" value="1"/>
</dbReference>
<proteinExistence type="predicted"/>
<dbReference type="GO" id="GO:0005886">
    <property type="term" value="C:plasma membrane"/>
    <property type="evidence" value="ECO:0007669"/>
    <property type="project" value="UniProtKB-SubCell"/>
</dbReference>
<evidence type="ECO:0000256" key="6">
    <source>
        <dbReference type="ARBA" id="ARBA00023251"/>
    </source>
</evidence>
<dbReference type="Proteomes" id="UP000239322">
    <property type="component" value="Unassembled WGS sequence"/>
</dbReference>
<comment type="subcellular location">
    <subcellularLocation>
        <location evidence="1">Cell membrane</location>
        <topology evidence="1">Multi-pass membrane protein</topology>
    </subcellularLocation>
</comment>
<keyword evidence="6" id="KW-0046">Antibiotic resistance</keyword>
<evidence type="ECO:0000256" key="1">
    <source>
        <dbReference type="ARBA" id="ARBA00004651"/>
    </source>
</evidence>
<dbReference type="InterPro" id="IPR036259">
    <property type="entry name" value="MFS_trans_sf"/>
</dbReference>
<feature type="transmembrane region" description="Helical" evidence="7">
    <location>
        <begin position="136"/>
        <end position="159"/>
    </location>
</feature>
<evidence type="ECO:0000256" key="7">
    <source>
        <dbReference type="SAM" id="Phobius"/>
    </source>
</evidence>
<organism evidence="9 10">
    <name type="scientific">Streptomyces solincola</name>
    <dbReference type="NCBI Taxonomy" id="2100817"/>
    <lineage>
        <taxon>Bacteria</taxon>
        <taxon>Bacillati</taxon>
        <taxon>Actinomycetota</taxon>
        <taxon>Actinomycetes</taxon>
        <taxon>Kitasatosporales</taxon>
        <taxon>Streptomycetaceae</taxon>
        <taxon>Streptomyces</taxon>
    </lineage>
</organism>
<gene>
    <name evidence="9" type="ORF">C6N75_27815</name>
</gene>
<keyword evidence="5 7" id="KW-0472">Membrane</keyword>
<dbReference type="GO" id="GO:0022857">
    <property type="term" value="F:transmembrane transporter activity"/>
    <property type="evidence" value="ECO:0007669"/>
    <property type="project" value="InterPro"/>
</dbReference>
<feature type="domain" description="Major facilitator superfamily (MFS) profile" evidence="8">
    <location>
        <begin position="12"/>
        <end position="501"/>
    </location>
</feature>
<feature type="transmembrane region" description="Helical" evidence="7">
    <location>
        <begin position="48"/>
        <end position="66"/>
    </location>
</feature>
<evidence type="ECO:0000256" key="3">
    <source>
        <dbReference type="ARBA" id="ARBA00022692"/>
    </source>
</evidence>
<dbReference type="PROSITE" id="PS50850">
    <property type="entry name" value="MFS"/>
    <property type="match status" value="1"/>
</dbReference>
<feature type="transmembrane region" description="Helical" evidence="7">
    <location>
        <begin position="474"/>
        <end position="497"/>
    </location>
</feature>
<dbReference type="PRINTS" id="PR01036">
    <property type="entry name" value="TCRTETB"/>
</dbReference>
<evidence type="ECO:0000256" key="2">
    <source>
        <dbReference type="ARBA" id="ARBA00022448"/>
    </source>
</evidence>
<dbReference type="Pfam" id="PF07690">
    <property type="entry name" value="MFS_1"/>
    <property type="match status" value="1"/>
</dbReference>
<dbReference type="CDD" id="cd17321">
    <property type="entry name" value="MFS_MMR_MDR_like"/>
    <property type="match status" value="1"/>
</dbReference>
<keyword evidence="2" id="KW-0813">Transport</keyword>
<feature type="transmembrane region" description="Helical" evidence="7">
    <location>
        <begin position="78"/>
        <end position="96"/>
    </location>
</feature>
<dbReference type="AlphaFoldDB" id="A0A2S9PNQ7"/>
<dbReference type="EMBL" id="PVLV01000593">
    <property type="protein sequence ID" value="PRH76034.1"/>
    <property type="molecule type" value="Genomic_DNA"/>
</dbReference>
<feature type="transmembrane region" description="Helical" evidence="7">
    <location>
        <begin position="12"/>
        <end position="36"/>
    </location>
</feature>
<evidence type="ECO:0000256" key="4">
    <source>
        <dbReference type="ARBA" id="ARBA00022989"/>
    </source>
</evidence>
<keyword evidence="3 7" id="KW-0812">Transmembrane</keyword>
<keyword evidence="10" id="KW-1185">Reference proteome</keyword>
<dbReference type="Gene3D" id="1.20.1720.10">
    <property type="entry name" value="Multidrug resistance protein D"/>
    <property type="match status" value="1"/>
</dbReference>
<feature type="transmembrane region" description="Helical" evidence="7">
    <location>
        <begin position="301"/>
        <end position="322"/>
    </location>
</feature>
<dbReference type="PANTHER" id="PTHR42718">
    <property type="entry name" value="MAJOR FACILITATOR SUPERFAMILY MULTIDRUG TRANSPORTER MFSC"/>
    <property type="match status" value="1"/>
</dbReference>
<evidence type="ECO:0000259" key="8">
    <source>
        <dbReference type="PROSITE" id="PS50850"/>
    </source>
</evidence>
<dbReference type="OrthoDB" id="9812221at2"/>
<dbReference type="SUPFAM" id="SSF103473">
    <property type="entry name" value="MFS general substrate transporter"/>
    <property type="match status" value="1"/>
</dbReference>
<feature type="transmembrane region" description="Helical" evidence="7">
    <location>
        <begin position="225"/>
        <end position="244"/>
    </location>
</feature>
<feature type="transmembrane region" description="Helical" evidence="7">
    <location>
        <begin position="166"/>
        <end position="186"/>
    </location>
</feature>
<sequence>MRRRDADHRWWVLCTMIAVRAMVGIDALVVLVALPAMQRGLDASGTDVQWFVSAFLIPYAGFVALGGRIGDSFGHVRFLRMGIVLFIAASVAGAFAESPGWLITARACQGAGAAFVRPNAETVLASQFERRERGRAVGIASSASTLAVGLAPLLGGLLTTTASWRAVFFVNLPLGLVCLAALHVLPPADHAERTPVPWSSAPLLVLGMGGTVFAVSALPEWGIGSAATLGVLCGSLAVALVTVVRELRSENPLIDFRLFALRSFGGSVGMLATLRFSAIGFQVLTVLWVQDVLGLSAVEAGLLVLPLSLPVILCGPLGGLLYDRAGPRTPVVLGGALVFAGTLCAALTVRLESSEWLIGCCATNGVGVGLAVAPLFTEAFNVTPAALRGQAEGVVQTTRELGGALGIAVLGAVFVHVRRTNLAGLIEQDGRIPMSRLPLVERSVGQFVALDRQRLPAGVPADLLPDLKAAVTQAVAAAFFVASSVVLVASVVSAFLLSRAEPEKNTAAD</sequence>
<dbReference type="InterPro" id="IPR020846">
    <property type="entry name" value="MFS_dom"/>
</dbReference>